<organism evidence="2 3">
    <name type="scientific">Lophium mytilinum</name>
    <dbReference type="NCBI Taxonomy" id="390894"/>
    <lineage>
        <taxon>Eukaryota</taxon>
        <taxon>Fungi</taxon>
        <taxon>Dikarya</taxon>
        <taxon>Ascomycota</taxon>
        <taxon>Pezizomycotina</taxon>
        <taxon>Dothideomycetes</taxon>
        <taxon>Pleosporomycetidae</taxon>
        <taxon>Mytilinidiales</taxon>
        <taxon>Mytilinidiaceae</taxon>
        <taxon>Lophium</taxon>
    </lineage>
</organism>
<keyword evidence="3" id="KW-1185">Reference proteome</keyword>
<feature type="region of interest" description="Disordered" evidence="1">
    <location>
        <begin position="1"/>
        <end position="69"/>
    </location>
</feature>
<gene>
    <name evidence="2" type="ORF">BU16DRAFT_554759</name>
</gene>
<feature type="compositionally biased region" description="Polar residues" evidence="1">
    <location>
        <begin position="235"/>
        <end position="246"/>
    </location>
</feature>
<proteinExistence type="predicted"/>
<evidence type="ECO:0000313" key="2">
    <source>
        <dbReference type="EMBL" id="KAF2502712.1"/>
    </source>
</evidence>
<feature type="region of interest" description="Disordered" evidence="1">
    <location>
        <begin position="633"/>
        <end position="659"/>
    </location>
</feature>
<dbReference type="AlphaFoldDB" id="A0A6A6REB1"/>
<sequence>MAGKRGMPTEIEAGLVEDSSTIRKPLKRKKSGSELDPKGNHRRARAEHPPFLGHTYEAEGDPDDNFDEGSLGDISEARHLRRDQLQTSLQQVTRSYTRSESFRAEIEEEATTVRSSGKQLVTSLKPVTRSTPTLSNGIKKTISEYLADFLEERDFTASLELGRDSRVHITLSFPSTSMSTISLLPPKESTNSQALTFLPPVVSTEVDPCKVVPSIKALTVEDGLRPFETIDAPTSLSFTTPSSRSPLGTKAPIAKRGRGRPKKTEGRKPEVLVGNALIGGEGLGHDMELSGKLIESLDETMYSYDEVASGFGSALLTYPLQATDWSGGMQTTLAMPKSISTPAAPLSTKTSRTDDELLDPWANFSVLKRYQMEPSVFSNKGRFRLPYQHLTEKSKELPQPTRIRKTQSRVLRNRDTNQMVKIDLRVVFVAAVEVHPMSATKRIIIGFTRASGEAPAYGTPGMTKRAAMAVKAFADLDGDAGVVKVAIQRTKVSSRASFFDDSRKERTDAYIVEMVAVLNAAKNGREVVLLSVGADGFTTNVDNFVWLAETWPLLELNLVVVVPSWFPGDKAVFREATNGIRYGRFSIKHVAAAVLQKDRSGAVGELLRVCEQINMGKEHLENRPTLTTMTSHRSTFRIHPDTEDDDGVGPELRKSRARH</sequence>
<evidence type="ECO:0000313" key="3">
    <source>
        <dbReference type="Proteomes" id="UP000799750"/>
    </source>
</evidence>
<protein>
    <submittedName>
        <fullName evidence="2">Uncharacterized protein</fullName>
    </submittedName>
</protein>
<dbReference type="EMBL" id="MU004181">
    <property type="protein sequence ID" value="KAF2502712.1"/>
    <property type="molecule type" value="Genomic_DNA"/>
</dbReference>
<feature type="compositionally biased region" description="Acidic residues" evidence="1">
    <location>
        <begin position="58"/>
        <end position="67"/>
    </location>
</feature>
<evidence type="ECO:0000256" key="1">
    <source>
        <dbReference type="SAM" id="MobiDB-lite"/>
    </source>
</evidence>
<name>A0A6A6REB1_9PEZI</name>
<feature type="region of interest" description="Disordered" evidence="1">
    <location>
        <begin position="235"/>
        <end position="269"/>
    </location>
</feature>
<dbReference type="Proteomes" id="UP000799750">
    <property type="component" value="Unassembled WGS sequence"/>
</dbReference>
<dbReference type="OrthoDB" id="3823086at2759"/>
<accession>A0A6A6REB1</accession>
<reference evidence="2" key="1">
    <citation type="journal article" date="2020" name="Stud. Mycol.">
        <title>101 Dothideomycetes genomes: a test case for predicting lifestyles and emergence of pathogens.</title>
        <authorList>
            <person name="Haridas S."/>
            <person name="Albert R."/>
            <person name="Binder M."/>
            <person name="Bloem J."/>
            <person name="Labutti K."/>
            <person name="Salamov A."/>
            <person name="Andreopoulos B."/>
            <person name="Baker S."/>
            <person name="Barry K."/>
            <person name="Bills G."/>
            <person name="Bluhm B."/>
            <person name="Cannon C."/>
            <person name="Castanera R."/>
            <person name="Culley D."/>
            <person name="Daum C."/>
            <person name="Ezra D."/>
            <person name="Gonzalez J."/>
            <person name="Henrissat B."/>
            <person name="Kuo A."/>
            <person name="Liang C."/>
            <person name="Lipzen A."/>
            <person name="Lutzoni F."/>
            <person name="Magnuson J."/>
            <person name="Mondo S."/>
            <person name="Nolan M."/>
            <person name="Ohm R."/>
            <person name="Pangilinan J."/>
            <person name="Park H.-J."/>
            <person name="Ramirez L."/>
            <person name="Alfaro M."/>
            <person name="Sun H."/>
            <person name="Tritt A."/>
            <person name="Yoshinaga Y."/>
            <person name="Zwiers L.-H."/>
            <person name="Turgeon B."/>
            <person name="Goodwin S."/>
            <person name="Spatafora J."/>
            <person name="Crous P."/>
            <person name="Grigoriev I."/>
        </authorList>
    </citation>
    <scope>NUCLEOTIDE SEQUENCE</scope>
    <source>
        <strain evidence="2">CBS 269.34</strain>
    </source>
</reference>